<dbReference type="Gene3D" id="1.10.287.310">
    <property type="match status" value="1"/>
</dbReference>
<organism evidence="6 7">
    <name type="scientific">Candidatus Vogelbacteria bacterium RIFOXYD2_FULL_44_9</name>
    <dbReference type="NCBI Taxonomy" id="1802441"/>
    <lineage>
        <taxon>Bacteria</taxon>
        <taxon>Candidatus Vogeliibacteriota</taxon>
    </lineage>
</organism>
<dbReference type="Pfam" id="PF00831">
    <property type="entry name" value="Ribosomal_L29"/>
    <property type="match status" value="1"/>
</dbReference>
<dbReference type="GO" id="GO:0003735">
    <property type="term" value="F:structural constituent of ribosome"/>
    <property type="evidence" value="ECO:0007669"/>
    <property type="project" value="InterPro"/>
</dbReference>
<evidence type="ECO:0000313" key="7">
    <source>
        <dbReference type="Proteomes" id="UP000177140"/>
    </source>
</evidence>
<keyword evidence="2 5" id="KW-0689">Ribosomal protein</keyword>
<proteinExistence type="inferred from homology"/>
<comment type="similarity">
    <text evidence="1 5">Belongs to the universal ribosomal protein uL29 family.</text>
</comment>
<comment type="caution">
    <text evidence="6">The sequence shown here is derived from an EMBL/GenBank/DDBJ whole genome shotgun (WGS) entry which is preliminary data.</text>
</comment>
<dbReference type="AlphaFoldDB" id="A0A1G2QK49"/>
<dbReference type="GO" id="GO:0006412">
    <property type="term" value="P:translation"/>
    <property type="evidence" value="ECO:0007669"/>
    <property type="project" value="UniProtKB-UniRule"/>
</dbReference>
<reference evidence="6 7" key="1">
    <citation type="journal article" date="2016" name="Nat. Commun.">
        <title>Thousands of microbial genomes shed light on interconnected biogeochemical processes in an aquifer system.</title>
        <authorList>
            <person name="Anantharaman K."/>
            <person name="Brown C.T."/>
            <person name="Hug L.A."/>
            <person name="Sharon I."/>
            <person name="Castelle C.J."/>
            <person name="Probst A.J."/>
            <person name="Thomas B.C."/>
            <person name="Singh A."/>
            <person name="Wilkins M.J."/>
            <person name="Karaoz U."/>
            <person name="Brodie E.L."/>
            <person name="Williams K.H."/>
            <person name="Hubbard S.S."/>
            <person name="Banfield J.F."/>
        </authorList>
    </citation>
    <scope>NUCLEOTIDE SEQUENCE [LARGE SCALE GENOMIC DNA]</scope>
</reference>
<dbReference type="HAMAP" id="MF_00374">
    <property type="entry name" value="Ribosomal_uL29"/>
    <property type="match status" value="1"/>
</dbReference>
<keyword evidence="3 5" id="KW-0687">Ribonucleoprotein</keyword>
<dbReference type="GO" id="GO:0005840">
    <property type="term" value="C:ribosome"/>
    <property type="evidence" value="ECO:0007669"/>
    <property type="project" value="UniProtKB-KW"/>
</dbReference>
<evidence type="ECO:0000256" key="2">
    <source>
        <dbReference type="ARBA" id="ARBA00022980"/>
    </source>
</evidence>
<evidence type="ECO:0000313" key="6">
    <source>
        <dbReference type="EMBL" id="OHA60985.1"/>
    </source>
</evidence>
<dbReference type="NCBIfam" id="TIGR00012">
    <property type="entry name" value="L29"/>
    <property type="match status" value="1"/>
</dbReference>
<dbReference type="SUPFAM" id="SSF46561">
    <property type="entry name" value="Ribosomal protein L29 (L29p)"/>
    <property type="match status" value="1"/>
</dbReference>
<dbReference type="InterPro" id="IPR001854">
    <property type="entry name" value="Ribosomal_uL29"/>
</dbReference>
<dbReference type="GO" id="GO:1990904">
    <property type="term" value="C:ribonucleoprotein complex"/>
    <property type="evidence" value="ECO:0007669"/>
    <property type="project" value="UniProtKB-KW"/>
</dbReference>
<evidence type="ECO:0000256" key="1">
    <source>
        <dbReference type="ARBA" id="ARBA00009254"/>
    </source>
</evidence>
<sequence>MKKIDFKTKNEGELQKLLTEKREAVRAFRFGISGSRTKNVKAGHDLRKEIARILTVLNTIKK</sequence>
<dbReference type="EMBL" id="MHTM01000041">
    <property type="protein sequence ID" value="OHA60985.1"/>
    <property type="molecule type" value="Genomic_DNA"/>
</dbReference>
<evidence type="ECO:0000256" key="5">
    <source>
        <dbReference type="HAMAP-Rule" id="MF_00374"/>
    </source>
</evidence>
<name>A0A1G2QK49_9BACT</name>
<evidence type="ECO:0000256" key="4">
    <source>
        <dbReference type="ARBA" id="ARBA00035204"/>
    </source>
</evidence>
<gene>
    <name evidence="5" type="primary">rpmC</name>
    <name evidence="6" type="ORF">A2556_02185</name>
</gene>
<accession>A0A1G2QK49</accession>
<protein>
    <recommendedName>
        <fullName evidence="4 5">Large ribosomal subunit protein uL29</fullName>
    </recommendedName>
</protein>
<dbReference type="InterPro" id="IPR036049">
    <property type="entry name" value="Ribosomal_uL29_sf"/>
</dbReference>
<dbReference type="Proteomes" id="UP000177140">
    <property type="component" value="Unassembled WGS sequence"/>
</dbReference>
<evidence type="ECO:0000256" key="3">
    <source>
        <dbReference type="ARBA" id="ARBA00023274"/>
    </source>
</evidence>